<feature type="transmembrane region" description="Helical" evidence="7">
    <location>
        <begin position="108"/>
        <end position="128"/>
    </location>
</feature>
<protein>
    <recommendedName>
        <fullName evidence="10">EamA domain-containing protein</fullName>
    </recommendedName>
</protein>
<dbReference type="PANTHER" id="PTHR31326">
    <property type="entry name" value="PROTEIN CLT2, CHLOROPLASTIC"/>
    <property type="match status" value="1"/>
</dbReference>
<evidence type="ECO:0000313" key="8">
    <source>
        <dbReference type="EMBL" id="KDO35580.1"/>
    </source>
</evidence>
<dbReference type="Pfam" id="PF08627">
    <property type="entry name" value="CRT-like"/>
    <property type="match status" value="1"/>
</dbReference>
<evidence type="ECO:0000256" key="1">
    <source>
        <dbReference type="ARBA" id="ARBA00004141"/>
    </source>
</evidence>
<dbReference type="KEGG" id="spar:SPRG_00422"/>
<dbReference type="InterPro" id="IPR013936">
    <property type="entry name" value="CRT-like"/>
</dbReference>
<keyword evidence="4 7" id="KW-0812">Transmembrane</keyword>
<feature type="transmembrane region" description="Helical" evidence="7">
    <location>
        <begin position="83"/>
        <end position="102"/>
    </location>
</feature>
<name>A0A067D260_SAPPC</name>
<feature type="transmembrane region" description="Helical" evidence="7">
    <location>
        <begin position="40"/>
        <end position="62"/>
    </location>
</feature>
<dbReference type="AlphaFoldDB" id="A0A067D260"/>
<dbReference type="Proteomes" id="UP000030745">
    <property type="component" value="Unassembled WGS sequence"/>
</dbReference>
<keyword evidence="6 7" id="KW-0472">Membrane</keyword>
<evidence type="ECO:0000256" key="6">
    <source>
        <dbReference type="ARBA" id="ARBA00023136"/>
    </source>
</evidence>
<evidence type="ECO:0000256" key="4">
    <source>
        <dbReference type="ARBA" id="ARBA00022692"/>
    </source>
</evidence>
<evidence type="ECO:0000256" key="7">
    <source>
        <dbReference type="SAM" id="Phobius"/>
    </source>
</evidence>
<dbReference type="OrthoDB" id="416555at2759"/>
<evidence type="ECO:0000313" key="9">
    <source>
        <dbReference type="Proteomes" id="UP000030745"/>
    </source>
</evidence>
<feature type="transmembrane region" description="Helical" evidence="7">
    <location>
        <begin position="199"/>
        <end position="221"/>
    </location>
</feature>
<sequence length="407" mass="45930">MGLRELVLESKLVLAVVALVLARCIDRVLNTRITYEYTPFLWFFANIICPVSFLSISWPIVIYKLRKTDDITPEMRAFPHYKFAIMAFLDMASSFLATLPMPHIGGNLANVLGQVTLPLNMLLSMVFLQTRYERSHIIGATMVLYGALVCMIPIFRGEVALNSPDPSFGWLLLYVFSMVPAATSNVYKEIGLKDVDLDIWYANAWVSTYQVCWGIATMWTIRLPAFSDPAVDWHEFPAYLQSATSCFFGSNVTFHDTDMACSTDIFPTFLQYILFNIVFNTLMMYVFKEGSSVLFVISSAVCLPLTDILYMIPFIAGPKASQAFTIFDGFALFIIVMGMVVYHSQKETRGKDNLSTSPMYASPSLQRMRSSMEHKRSRKQGYKKLLRTMTPTRAGKSAMYGATDTVV</sequence>
<feature type="transmembrane region" description="Helical" evidence="7">
    <location>
        <begin position="294"/>
        <end position="316"/>
    </location>
</feature>
<dbReference type="EMBL" id="KK583189">
    <property type="protein sequence ID" value="KDO35580.1"/>
    <property type="molecule type" value="Genomic_DNA"/>
</dbReference>
<keyword evidence="5 7" id="KW-1133">Transmembrane helix</keyword>
<evidence type="ECO:0000256" key="3">
    <source>
        <dbReference type="ARBA" id="ARBA00022448"/>
    </source>
</evidence>
<feature type="transmembrane region" description="Helical" evidence="7">
    <location>
        <begin position="135"/>
        <end position="155"/>
    </location>
</feature>
<comment type="subcellular location">
    <subcellularLocation>
        <location evidence="1">Membrane</location>
        <topology evidence="1">Multi-pass membrane protein</topology>
    </subcellularLocation>
</comment>
<evidence type="ECO:0000256" key="2">
    <source>
        <dbReference type="ARBA" id="ARBA00006690"/>
    </source>
</evidence>
<dbReference type="PANTHER" id="PTHR31326:SF1">
    <property type="entry name" value="PROTEIN CLT2, CHLOROPLASTIC"/>
    <property type="match status" value="1"/>
</dbReference>
<reference evidence="8 9" key="1">
    <citation type="journal article" date="2013" name="PLoS Genet.">
        <title>Distinctive expansion of potential virulence genes in the genome of the oomycete fish pathogen Saprolegnia parasitica.</title>
        <authorList>
            <person name="Jiang R.H."/>
            <person name="de Bruijn I."/>
            <person name="Haas B.J."/>
            <person name="Belmonte R."/>
            <person name="Lobach L."/>
            <person name="Christie J."/>
            <person name="van den Ackerveken G."/>
            <person name="Bottin A."/>
            <person name="Bulone V."/>
            <person name="Diaz-Moreno S.M."/>
            <person name="Dumas B."/>
            <person name="Fan L."/>
            <person name="Gaulin E."/>
            <person name="Govers F."/>
            <person name="Grenville-Briggs L.J."/>
            <person name="Horner N.R."/>
            <person name="Levin J.Z."/>
            <person name="Mammella M."/>
            <person name="Meijer H.J."/>
            <person name="Morris P."/>
            <person name="Nusbaum C."/>
            <person name="Oome S."/>
            <person name="Phillips A.J."/>
            <person name="van Rooyen D."/>
            <person name="Rzeszutek E."/>
            <person name="Saraiva M."/>
            <person name="Secombes C.J."/>
            <person name="Seidl M.F."/>
            <person name="Snel B."/>
            <person name="Stassen J.H."/>
            <person name="Sykes S."/>
            <person name="Tripathy S."/>
            <person name="van den Berg H."/>
            <person name="Vega-Arreguin J.C."/>
            <person name="Wawra S."/>
            <person name="Young S.K."/>
            <person name="Zeng Q."/>
            <person name="Dieguez-Uribeondo J."/>
            <person name="Russ C."/>
            <person name="Tyler B.M."/>
            <person name="van West P."/>
        </authorList>
    </citation>
    <scope>NUCLEOTIDE SEQUENCE [LARGE SCALE GENOMIC DNA]</scope>
    <source>
        <strain evidence="8 9">CBS 223.65</strain>
    </source>
</reference>
<dbReference type="GO" id="GO:0016020">
    <property type="term" value="C:membrane"/>
    <property type="evidence" value="ECO:0007669"/>
    <property type="project" value="UniProtKB-SubCell"/>
</dbReference>
<dbReference type="OMA" id="MIPFIAG"/>
<feature type="transmembrane region" description="Helical" evidence="7">
    <location>
        <begin position="167"/>
        <end position="187"/>
    </location>
</feature>
<evidence type="ECO:0008006" key="10">
    <source>
        <dbReference type="Google" id="ProtNLM"/>
    </source>
</evidence>
<feature type="transmembrane region" description="Helical" evidence="7">
    <location>
        <begin position="322"/>
        <end position="342"/>
    </location>
</feature>
<accession>A0A067D260</accession>
<dbReference type="RefSeq" id="XP_012193911.1">
    <property type="nucleotide sequence ID" value="XM_012338521.1"/>
</dbReference>
<evidence type="ECO:0000256" key="5">
    <source>
        <dbReference type="ARBA" id="ARBA00022989"/>
    </source>
</evidence>
<keyword evidence="9" id="KW-1185">Reference proteome</keyword>
<comment type="similarity">
    <text evidence="2">Belongs to the CRT-like transporter family.</text>
</comment>
<feature type="transmembrane region" description="Helical" evidence="7">
    <location>
        <begin position="269"/>
        <end position="287"/>
    </location>
</feature>
<proteinExistence type="inferred from homology"/>
<dbReference type="VEuPathDB" id="FungiDB:SPRG_00422"/>
<keyword evidence="3" id="KW-0813">Transport</keyword>
<organism evidence="8 9">
    <name type="scientific">Saprolegnia parasitica (strain CBS 223.65)</name>
    <dbReference type="NCBI Taxonomy" id="695850"/>
    <lineage>
        <taxon>Eukaryota</taxon>
        <taxon>Sar</taxon>
        <taxon>Stramenopiles</taxon>
        <taxon>Oomycota</taxon>
        <taxon>Saprolegniomycetes</taxon>
        <taxon>Saprolegniales</taxon>
        <taxon>Saprolegniaceae</taxon>
        <taxon>Saprolegnia</taxon>
    </lineage>
</organism>
<gene>
    <name evidence="8" type="ORF">SPRG_00422</name>
</gene>
<dbReference type="GeneID" id="24123066"/>